<keyword evidence="1" id="KW-0812">Transmembrane</keyword>
<keyword evidence="1" id="KW-1133">Transmembrane helix</keyword>
<gene>
    <name evidence="3" type="ORF">METZ01_LOCUS40115</name>
</gene>
<feature type="transmembrane region" description="Helical" evidence="1">
    <location>
        <begin position="60"/>
        <end position="79"/>
    </location>
</feature>
<dbReference type="GO" id="GO:0004175">
    <property type="term" value="F:endopeptidase activity"/>
    <property type="evidence" value="ECO:0007669"/>
    <property type="project" value="UniProtKB-ARBA"/>
</dbReference>
<evidence type="ECO:0000256" key="1">
    <source>
        <dbReference type="SAM" id="Phobius"/>
    </source>
</evidence>
<sequence length="231" mass="26929">MIKDYFRKSSSPLYSFIITLPIFLIYELGIFWMRNIEFNYIQNGADVLIEQTILKLGFDVIYVSSIIFLFILLIIIYYQKRHFNSLSISRPYLGVMFLESMVYASILFFLMGNLYLMDASTNDIYCNMILSLGAGIYEELIFRVLLIYISYQSIKFLFRLSKFSANFYAVIFSAILFSLFHFIGAESFNQEAFAVRFIAGIFLASLYVQRGFGITAITHSFYDIFVIFLLT</sequence>
<evidence type="ECO:0000313" key="3">
    <source>
        <dbReference type="EMBL" id="SUZ87261.1"/>
    </source>
</evidence>
<feature type="domain" description="CAAX prenyl protease 2/Lysostaphin resistance protein A-like" evidence="2">
    <location>
        <begin position="128"/>
        <end position="224"/>
    </location>
</feature>
<proteinExistence type="predicted"/>
<dbReference type="GO" id="GO:0080120">
    <property type="term" value="P:CAAX-box protein maturation"/>
    <property type="evidence" value="ECO:0007669"/>
    <property type="project" value="UniProtKB-ARBA"/>
</dbReference>
<evidence type="ECO:0000259" key="2">
    <source>
        <dbReference type="Pfam" id="PF02517"/>
    </source>
</evidence>
<feature type="transmembrane region" description="Helical" evidence="1">
    <location>
        <begin position="197"/>
        <end position="230"/>
    </location>
</feature>
<feature type="transmembrane region" description="Helical" evidence="1">
    <location>
        <begin position="12"/>
        <end position="33"/>
    </location>
</feature>
<feature type="transmembrane region" description="Helical" evidence="1">
    <location>
        <begin position="163"/>
        <end position="185"/>
    </location>
</feature>
<feature type="transmembrane region" description="Helical" evidence="1">
    <location>
        <begin position="128"/>
        <end position="151"/>
    </location>
</feature>
<dbReference type="AlphaFoldDB" id="A0A381R683"/>
<dbReference type="InterPro" id="IPR003675">
    <property type="entry name" value="Rce1/LyrA-like_dom"/>
</dbReference>
<feature type="transmembrane region" description="Helical" evidence="1">
    <location>
        <begin position="91"/>
        <end position="116"/>
    </location>
</feature>
<dbReference type="Pfam" id="PF02517">
    <property type="entry name" value="Rce1-like"/>
    <property type="match status" value="1"/>
</dbReference>
<accession>A0A381R683</accession>
<name>A0A381R683_9ZZZZ</name>
<keyword evidence="1" id="KW-0472">Membrane</keyword>
<protein>
    <recommendedName>
        <fullName evidence="2">CAAX prenyl protease 2/Lysostaphin resistance protein A-like domain-containing protein</fullName>
    </recommendedName>
</protein>
<reference evidence="3" key="1">
    <citation type="submission" date="2018-05" db="EMBL/GenBank/DDBJ databases">
        <authorList>
            <person name="Lanie J.A."/>
            <person name="Ng W.-L."/>
            <person name="Kazmierczak K.M."/>
            <person name="Andrzejewski T.M."/>
            <person name="Davidsen T.M."/>
            <person name="Wayne K.J."/>
            <person name="Tettelin H."/>
            <person name="Glass J.I."/>
            <person name="Rusch D."/>
            <person name="Podicherti R."/>
            <person name="Tsui H.-C.T."/>
            <person name="Winkler M.E."/>
        </authorList>
    </citation>
    <scope>NUCLEOTIDE SEQUENCE</scope>
</reference>
<organism evidence="3">
    <name type="scientific">marine metagenome</name>
    <dbReference type="NCBI Taxonomy" id="408172"/>
    <lineage>
        <taxon>unclassified sequences</taxon>
        <taxon>metagenomes</taxon>
        <taxon>ecological metagenomes</taxon>
    </lineage>
</organism>
<dbReference type="EMBL" id="UINC01001716">
    <property type="protein sequence ID" value="SUZ87261.1"/>
    <property type="molecule type" value="Genomic_DNA"/>
</dbReference>